<keyword evidence="4" id="KW-0862">Zinc</keyword>
<comment type="caution">
    <text evidence="8">The sequence shown here is derived from an EMBL/GenBank/DDBJ whole genome shotgun (WGS) entry which is preliminary data.</text>
</comment>
<feature type="domain" description="Peptidase M16 C-terminal" evidence="7">
    <location>
        <begin position="163"/>
        <end position="276"/>
    </location>
</feature>
<feature type="domain" description="Peptidase M16 N-terminal" evidence="6">
    <location>
        <begin position="20"/>
        <end position="147"/>
    </location>
</feature>
<dbReference type="InterPro" id="IPR011765">
    <property type="entry name" value="Pept_M16_N"/>
</dbReference>
<gene>
    <name evidence="8" type="ORF">PGLA_08815</name>
</gene>
<evidence type="ECO:0000259" key="6">
    <source>
        <dbReference type="Pfam" id="PF00675"/>
    </source>
</evidence>
<dbReference type="InterPro" id="IPR007863">
    <property type="entry name" value="Peptidase_M16_C"/>
</dbReference>
<keyword evidence="5" id="KW-0482">Metalloprotease</keyword>
<keyword evidence="2" id="KW-0645">Protease</keyword>
<protein>
    <recommendedName>
        <fullName evidence="10">Peptidase M16 N-terminal domain-containing protein</fullName>
    </recommendedName>
</protein>
<keyword evidence="9" id="KW-1185">Reference proteome</keyword>
<comment type="similarity">
    <text evidence="1">Belongs to the peptidase M16 family.</text>
</comment>
<dbReference type="Gene3D" id="3.30.830.10">
    <property type="entry name" value="Metalloenzyme, LuxS/M16 peptidase-like"/>
    <property type="match status" value="1"/>
</dbReference>
<dbReference type="STRING" id="494026.PGLA_08815"/>
<evidence type="ECO:0000313" key="9">
    <source>
        <dbReference type="Proteomes" id="UP000076967"/>
    </source>
</evidence>
<evidence type="ECO:0000256" key="3">
    <source>
        <dbReference type="ARBA" id="ARBA00022801"/>
    </source>
</evidence>
<dbReference type="Proteomes" id="UP000076967">
    <property type="component" value="Unassembled WGS sequence"/>
</dbReference>
<organism evidence="8 9">
    <name type="scientific">Paenibacillus glacialis</name>
    <dbReference type="NCBI Taxonomy" id="494026"/>
    <lineage>
        <taxon>Bacteria</taxon>
        <taxon>Bacillati</taxon>
        <taxon>Bacillota</taxon>
        <taxon>Bacilli</taxon>
        <taxon>Bacillales</taxon>
        <taxon>Paenibacillaceae</taxon>
        <taxon>Paenibacillus</taxon>
    </lineage>
</organism>
<dbReference type="GO" id="GO:0006508">
    <property type="term" value="P:proteolysis"/>
    <property type="evidence" value="ECO:0007669"/>
    <property type="project" value="UniProtKB-KW"/>
</dbReference>
<dbReference type="GO" id="GO:0008237">
    <property type="term" value="F:metallopeptidase activity"/>
    <property type="evidence" value="ECO:0007669"/>
    <property type="project" value="UniProtKB-KW"/>
</dbReference>
<dbReference type="PANTHER" id="PTHR43690:SF34">
    <property type="entry name" value="ZINC PROTEASE PQQL-LIKE"/>
    <property type="match status" value="1"/>
</dbReference>
<name>A0A162MFC5_9BACL</name>
<evidence type="ECO:0000256" key="4">
    <source>
        <dbReference type="ARBA" id="ARBA00022833"/>
    </source>
</evidence>
<evidence type="ECO:0000256" key="5">
    <source>
        <dbReference type="ARBA" id="ARBA00023049"/>
    </source>
</evidence>
<dbReference type="SUPFAM" id="SSF63411">
    <property type="entry name" value="LuxS/MPP-like metallohydrolase"/>
    <property type="match status" value="1"/>
</dbReference>
<dbReference type="OrthoDB" id="9811314at2"/>
<dbReference type="InterPro" id="IPR011249">
    <property type="entry name" value="Metalloenz_LuxS/M16"/>
</dbReference>
<evidence type="ECO:0008006" key="10">
    <source>
        <dbReference type="Google" id="ProtNLM"/>
    </source>
</evidence>
<dbReference type="EMBL" id="LVJH01000013">
    <property type="protein sequence ID" value="OAB43503.1"/>
    <property type="molecule type" value="Genomic_DNA"/>
</dbReference>
<dbReference type="RefSeq" id="WP_068531687.1">
    <property type="nucleotide sequence ID" value="NZ_LVJH01000013.1"/>
</dbReference>
<evidence type="ECO:0000256" key="1">
    <source>
        <dbReference type="ARBA" id="ARBA00007261"/>
    </source>
</evidence>
<proteinExistence type="inferred from homology"/>
<sequence>MKDRISQSTLPSGLTYCVRETDIEKNAVMLSLNLKVGSLHELDTENGLAHVVEHMNMVFDKYRYYADGFQYSSIGLTDFDRTVYVIKCPNESEAIRHGLFILKQIALGNYIKKETLEEVKRDVLQEIINNNKSKKSKAFKMIFDNSFYKTRIPIGDAKIIEHLSFEQVKAFHEKWYIPEEMNVIILGDIITEEANKFIETEFNSFSRKNNTECNDINRCYQLNLETGEIKKVITSEKLNHIEIYMDYIKSDVMNIKNEVCNNTLAILIEKTCVAALNDSKVEFSFFSSTFVNFINCYQFLKMQIVYCLDLHETIINVMEKVFNNIQEDSMLLKFYFEETKQDYLEYFKSKAYLSDLALSNLMEESIDHFIFNYPLISYEQKIQDLIKVIDNLSYVDIRSLVQQLFSYKDCSFLIFQGKG</sequence>
<evidence type="ECO:0000256" key="2">
    <source>
        <dbReference type="ARBA" id="ARBA00022670"/>
    </source>
</evidence>
<dbReference type="AlphaFoldDB" id="A0A162MFC5"/>
<keyword evidence="3" id="KW-0378">Hydrolase</keyword>
<dbReference type="GO" id="GO:0046872">
    <property type="term" value="F:metal ion binding"/>
    <property type="evidence" value="ECO:0007669"/>
    <property type="project" value="InterPro"/>
</dbReference>
<dbReference type="Pfam" id="PF05193">
    <property type="entry name" value="Peptidase_M16_C"/>
    <property type="match status" value="1"/>
</dbReference>
<dbReference type="Pfam" id="PF00675">
    <property type="entry name" value="Peptidase_M16"/>
    <property type="match status" value="1"/>
</dbReference>
<evidence type="ECO:0000313" key="8">
    <source>
        <dbReference type="EMBL" id="OAB43503.1"/>
    </source>
</evidence>
<reference evidence="8 9" key="1">
    <citation type="submission" date="2016-03" db="EMBL/GenBank/DDBJ databases">
        <title>Draft genome sequence of Paenibacillus glacialis DSM 22343.</title>
        <authorList>
            <person name="Shin S.-K."/>
            <person name="Yi H."/>
        </authorList>
    </citation>
    <scope>NUCLEOTIDE SEQUENCE [LARGE SCALE GENOMIC DNA]</scope>
    <source>
        <strain evidence="8 9">DSM 22343</strain>
    </source>
</reference>
<evidence type="ECO:0000259" key="7">
    <source>
        <dbReference type="Pfam" id="PF05193"/>
    </source>
</evidence>
<dbReference type="InterPro" id="IPR050626">
    <property type="entry name" value="Peptidase_M16"/>
</dbReference>
<dbReference type="PANTHER" id="PTHR43690">
    <property type="entry name" value="NARDILYSIN"/>
    <property type="match status" value="1"/>
</dbReference>
<accession>A0A162MFC5</accession>